<accession>A0A1H5UVD5</accession>
<dbReference type="EMBL" id="FNUX01000009">
    <property type="protein sequence ID" value="SEF78177.1"/>
    <property type="molecule type" value="Genomic_DNA"/>
</dbReference>
<reference evidence="1 2" key="1">
    <citation type="submission" date="2016-10" db="EMBL/GenBank/DDBJ databases">
        <authorList>
            <person name="de Groot N.N."/>
        </authorList>
    </citation>
    <scope>NUCLEOTIDE SEQUENCE [LARGE SCALE GENOMIC DNA]</scope>
    <source>
        <strain evidence="1 2">Nm13</strain>
    </source>
</reference>
<dbReference type="AlphaFoldDB" id="A0A1H5UVD5"/>
<proteinExistence type="predicted"/>
<evidence type="ECO:0000313" key="1">
    <source>
        <dbReference type="EMBL" id="SEF78177.1"/>
    </source>
</evidence>
<dbReference type="Proteomes" id="UP000236753">
    <property type="component" value="Unassembled WGS sequence"/>
</dbReference>
<organism evidence="1 2">
    <name type="scientific">Nitrosomonas ureae</name>
    <dbReference type="NCBI Taxonomy" id="44577"/>
    <lineage>
        <taxon>Bacteria</taxon>
        <taxon>Pseudomonadati</taxon>
        <taxon>Pseudomonadota</taxon>
        <taxon>Betaproteobacteria</taxon>
        <taxon>Nitrosomonadales</taxon>
        <taxon>Nitrosomonadaceae</taxon>
        <taxon>Nitrosomonas</taxon>
    </lineage>
</organism>
<sequence>MYFKITILSGFGIQDKGLKNSSWLLKRIFIGCIVMMSLLGQCSWARADVELVHTYGNSLGQEVVNIIAVSASRLLPLLPAGYNLIPAASVGFGGPDQGIVVIANFRGIDPTVDQRKPLNQNQVAVDVAILVSQPEEAAQAEVDIPGAFHVYTLAIYTNDARYAASLYRADIPVEFVNKIDYQRNMNDVTGVGDLIVNIPSKDSPFHTLSSGLGYAPVPGAFNAVFWHDGEKGKAVLHFLDQPFQQGTAISHIYTQPASRWDNLFEGGGLGTCDPHPETEYRCVIVPALNLRYDEGTVGKLQLIR</sequence>
<protein>
    <submittedName>
        <fullName evidence="1">Uncharacterized protein</fullName>
    </submittedName>
</protein>
<evidence type="ECO:0000313" key="2">
    <source>
        <dbReference type="Proteomes" id="UP000236753"/>
    </source>
</evidence>
<gene>
    <name evidence="1" type="ORF">SAMN05216334_10941</name>
</gene>
<name>A0A1H5UVD5_9PROT</name>